<dbReference type="SUPFAM" id="SSF57667">
    <property type="entry name" value="beta-beta-alpha zinc fingers"/>
    <property type="match status" value="2"/>
</dbReference>
<feature type="region of interest" description="Disordered" evidence="7">
    <location>
        <begin position="172"/>
        <end position="198"/>
    </location>
</feature>
<dbReference type="EMBL" id="ODYU01008934">
    <property type="protein sequence ID" value="SOQ52950.1"/>
    <property type="molecule type" value="Genomic_DNA"/>
</dbReference>
<dbReference type="PROSITE" id="PS50157">
    <property type="entry name" value="ZINC_FINGER_C2H2_2"/>
    <property type="match status" value="5"/>
</dbReference>
<keyword evidence="6" id="KW-0479">Metal-binding</keyword>
<dbReference type="PANTHER" id="PTHR23301">
    <property type="entry name" value="CHITIN BINDING PERITROPHIN-A"/>
    <property type="match status" value="1"/>
</dbReference>
<dbReference type="AlphaFoldDB" id="A0A2H1WIP7"/>
<feature type="region of interest" description="Disordered" evidence="7">
    <location>
        <begin position="340"/>
        <end position="430"/>
    </location>
</feature>
<dbReference type="Pfam" id="PF01607">
    <property type="entry name" value="CBM_14"/>
    <property type="match status" value="2"/>
</dbReference>
<evidence type="ECO:0000256" key="7">
    <source>
        <dbReference type="SAM" id="MobiDB-lite"/>
    </source>
</evidence>
<keyword evidence="6" id="KW-0863">Zinc-finger</keyword>
<evidence type="ECO:0000256" key="4">
    <source>
        <dbReference type="ARBA" id="ARBA00023157"/>
    </source>
</evidence>
<name>A0A2H1WIP7_SPOFR</name>
<protein>
    <submittedName>
        <fullName evidence="11">SFRICE_000732</fullName>
    </submittedName>
</protein>
<dbReference type="GO" id="GO:0008061">
    <property type="term" value="F:chitin binding"/>
    <property type="evidence" value="ECO:0007669"/>
    <property type="project" value="UniProtKB-KW"/>
</dbReference>
<feature type="domain" description="C2H2-type" evidence="9">
    <location>
        <begin position="1161"/>
        <end position="1188"/>
    </location>
</feature>
<dbReference type="GO" id="GO:0005576">
    <property type="term" value="C:extracellular region"/>
    <property type="evidence" value="ECO:0007669"/>
    <property type="project" value="InterPro"/>
</dbReference>
<keyword evidence="5" id="KW-0325">Glycoprotein</keyword>
<feature type="compositionally biased region" description="Pro residues" evidence="7">
    <location>
        <begin position="417"/>
        <end position="430"/>
    </location>
</feature>
<feature type="region of interest" description="Disordered" evidence="7">
    <location>
        <begin position="1050"/>
        <end position="1072"/>
    </location>
</feature>
<reference evidence="11" key="1">
    <citation type="submission" date="2016-07" db="EMBL/GenBank/DDBJ databases">
        <authorList>
            <person name="Bretaudeau A."/>
        </authorList>
    </citation>
    <scope>NUCLEOTIDE SEQUENCE</scope>
    <source>
        <strain evidence="11">Rice</strain>
        <tissue evidence="11">Whole body</tissue>
    </source>
</reference>
<dbReference type="SUPFAM" id="SSF57625">
    <property type="entry name" value="Invertebrate chitin-binding proteins"/>
    <property type="match status" value="3"/>
</dbReference>
<dbReference type="Gene3D" id="3.30.160.60">
    <property type="entry name" value="Classic Zinc Finger"/>
    <property type="match status" value="2"/>
</dbReference>
<evidence type="ECO:0000256" key="5">
    <source>
        <dbReference type="ARBA" id="ARBA00023180"/>
    </source>
</evidence>
<evidence type="ECO:0000256" key="6">
    <source>
        <dbReference type="PROSITE-ProRule" id="PRU00042"/>
    </source>
</evidence>
<evidence type="ECO:0000259" key="10">
    <source>
        <dbReference type="PROSITE" id="PS50940"/>
    </source>
</evidence>
<evidence type="ECO:0000313" key="11">
    <source>
        <dbReference type="EMBL" id="SOQ52950.1"/>
    </source>
</evidence>
<keyword evidence="3" id="KW-0677">Repeat</keyword>
<gene>
    <name evidence="11" type="ORF">SFRICE_000732</name>
</gene>
<dbReference type="InterPro" id="IPR013087">
    <property type="entry name" value="Znf_C2H2_type"/>
</dbReference>
<feature type="domain" description="Chitin-binding type-2" evidence="10">
    <location>
        <begin position="650"/>
        <end position="708"/>
    </location>
</feature>
<evidence type="ECO:0000256" key="2">
    <source>
        <dbReference type="ARBA" id="ARBA00022729"/>
    </source>
</evidence>
<feature type="domain" description="C2H2-type" evidence="9">
    <location>
        <begin position="1075"/>
        <end position="1103"/>
    </location>
</feature>
<dbReference type="Gene3D" id="2.170.140.10">
    <property type="entry name" value="Chitin binding domain"/>
    <property type="match status" value="3"/>
</dbReference>
<evidence type="ECO:0000259" key="9">
    <source>
        <dbReference type="PROSITE" id="PS50157"/>
    </source>
</evidence>
<dbReference type="InterPro" id="IPR036236">
    <property type="entry name" value="Znf_C2H2_sf"/>
</dbReference>
<dbReference type="GO" id="GO:0008270">
    <property type="term" value="F:zinc ion binding"/>
    <property type="evidence" value="ECO:0007669"/>
    <property type="project" value="UniProtKB-KW"/>
</dbReference>
<feature type="compositionally biased region" description="Pro residues" evidence="7">
    <location>
        <begin position="399"/>
        <end position="409"/>
    </location>
</feature>
<feature type="domain" description="Chitin-binding type-2" evidence="10">
    <location>
        <begin position="718"/>
        <end position="775"/>
    </location>
</feature>
<dbReference type="PROSITE" id="PS00028">
    <property type="entry name" value="ZINC_FINGER_C2H2_1"/>
    <property type="match status" value="5"/>
</dbReference>
<dbReference type="SMART" id="SM00494">
    <property type="entry name" value="ChtBD2"/>
    <property type="match status" value="3"/>
</dbReference>
<feature type="domain" description="C2H2-type" evidence="9">
    <location>
        <begin position="1104"/>
        <end position="1131"/>
    </location>
</feature>
<dbReference type="GO" id="GO:0005634">
    <property type="term" value="C:nucleus"/>
    <property type="evidence" value="ECO:0007669"/>
    <property type="project" value="InterPro"/>
</dbReference>
<accession>A0A2H1WIP7</accession>
<evidence type="ECO:0000256" key="8">
    <source>
        <dbReference type="SAM" id="SignalP"/>
    </source>
</evidence>
<dbReference type="InterPro" id="IPR051940">
    <property type="entry name" value="Chitin_bind-dev_reg"/>
</dbReference>
<dbReference type="PANTHER" id="PTHR23301:SF0">
    <property type="entry name" value="CHITIN-BINDING TYPE-2 DOMAIN-CONTAINING PROTEIN-RELATED"/>
    <property type="match status" value="1"/>
</dbReference>
<keyword evidence="2 8" id="KW-0732">Signal</keyword>
<organism evidence="11">
    <name type="scientific">Spodoptera frugiperda</name>
    <name type="common">Fall armyworm</name>
    <dbReference type="NCBI Taxonomy" id="7108"/>
    <lineage>
        <taxon>Eukaryota</taxon>
        <taxon>Metazoa</taxon>
        <taxon>Ecdysozoa</taxon>
        <taxon>Arthropoda</taxon>
        <taxon>Hexapoda</taxon>
        <taxon>Insecta</taxon>
        <taxon>Pterygota</taxon>
        <taxon>Neoptera</taxon>
        <taxon>Endopterygota</taxon>
        <taxon>Lepidoptera</taxon>
        <taxon>Glossata</taxon>
        <taxon>Ditrysia</taxon>
        <taxon>Noctuoidea</taxon>
        <taxon>Noctuidae</taxon>
        <taxon>Amphipyrinae</taxon>
        <taxon>Spodoptera</taxon>
    </lineage>
</organism>
<dbReference type="InterPro" id="IPR036508">
    <property type="entry name" value="Chitin-bd_dom_sf"/>
</dbReference>
<sequence length="1216" mass="133875">MIRSKMIFILPLLVGVTYGQVNSAYEYYGSSNVRDQRPDALYGPGLRVPGVPVYSKAVEVDRKMVPPLPINYGDEQPTTAPEPAQPPVVVYSIQREREVAEPEQAPEPIALPPPVHVQPPARELIQLPPPVYKQPPAPEPIPLPPPVYVETPAPVSQPAPVYVQPPAPEPIPLPPPVYVQPPAPEPTPLPPPVYVENPAPEPVSLPAPVYVEAPAPVSQPAQVYEQPPAPEPIPLPPPVYVEAPAPVSQPAPVYEQSPEPEPIPLPPPVYVEAPAPERVSLPVPVYEQPPAPEPIPLPPPVYVEAPAPVSQPAPVYVQPPAPEPVPLPPPVYVEAPAPVSQPAPVYEQPPAPEPIALPTPVYEQPPEPAPSSLPPPVNEQPLAPEPFELPSPAYVELPAPEPVVQPAPVQPAKEPIALPPPVYEQSPAPEPVALPPPVYVQPPVPAPEPIPLPQPVYEQPPAPVVYLQPQPVSESAQLVALSEPKSIPQNRLWAYVPPVPLPSKPESLPPLLPKPEHVREVAFIRNPVTPSINYPDPSYDVTTEQPTVAPITNPPSPVTYPPEPVTYPPEPVTYPPAPVTYPPAPVTYPPAPVTYPPAPVTYAPVTYPPAPVTYPPAPVTYPPAPVTYPPAPVTYQPNPVTIPSGYLILDYQCQGDGYYAVANECDTFVECEHGKAYKYLCPDGLHFNPEAKRYEYPCAYPSEVKCVAGAVEQTPKATDQCPNQYGYYAIKDGDCSKYIMCQEGAATVMECPLGLVFNSQISSCDWPSNVPECSPAVFKDFICPDPPKDEDGLVSDIIYKYRYGNQCKQYIACQLGHPRLLSCDGGLSFDEASQSCIDEDYIDPNDGLPNRICYKCLFKVDKCSKFKLQCIQSETRLRQITTRANELDNSNSSELSNYNYGSHSQDGPKVKPEDYIVEDSVVMVVDPSLDYDSSEESENMEPVEPEVIERNNTPDGMKPFACRKCHLTFGRRDKLIKHEMRHGPLSPGKTEYDNDQDSHDMVVNVNPFSNLMTSPTQLHPDSSNAEYDLPRVPDHISGESSFMKVQKNTSVPSKVTSHSPPKQKAVTNKNRPKNIKCHQCPKRFSSLDSYKTHVSIAHIGSRIFQCKICFKKFPRKRELDRHAALHSGMKPFSCSQCDKKFTKKDKLDKHEQTHECLVVNMPCIECGATFEKKPDLVAHIKSHFTENFDDKLTEAEIKKEEDTEFNLEDNFYDLET</sequence>
<evidence type="ECO:0000256" key="1">
    <source>
        <dbReference type="ARBA" id="ARBA00022669"/>
    </source>
</evidence>
<feature type="domain" description="Chitin-binding type-2" evidence="10">
    <location>
        <begin position="780"/>
        <end position="855"/>
    </location>
</feature>
<dbReference type="Pfam" id="PF00096">
    <property type="entry name" value="zf-C2H2"/>
    <property type="match status" value="3"/>
</dbReference>
<feature type="signal peptide" evidence="8">
    <location>
        <begin position="1"/>
        <end position="19"/>
    </location>
</feature>
<feature type="compositionally biased region" description="Polar residues" evidence="7">
    <location>
        <begin position="1050"/>
        <end position="1069"/>
    </location>
</feature>
<feature type="compositionally biased region" description="Pro residues" evidence="7">
    <location>
        <begin position="347"/>
        <end position="389"/>
    </location>
</feature>
<dbReference type="InterPro" id="IPR002557">
    <property type="entry name" value="Chitin-bd_dom"/>
</dbReference>
<feature type="domain" description="C2H2-type" evidence="9">
    <location>
        <begin position="1132"/>
        <end position="1154"/>
    </location>
</feature>
<feature type="region of interest" description="Disordered" evidence="7">
    <location>
        <begin position="249"/>
        <end position="269"/>
    </location>
</feature>
<dbReference type="PROSITE" id="PS50940">
    <property type="entry name" value="CHIT_BIND_II"/>
    <property type="match status" value="3"/>
</dbReference>
<dbReference type="InterPro" id="IPR012934">
    <property type="entry name" value="Znf_AD"/>
</dbReference>
<feature type="compositionally biased region" description="Low complexity" evidence="7">
    <location>
        <begin position="887"/>
        <end position="902"/>
    </location>
</feature>
<dbReference type="Pfam" id="PF07776">
    <property type="entry name" value="zf-AD"/>
    <property type="match status" value="1"/>
</dbReference>
<feature type="domain" description="C2H2-type" evidence="9">
    <location>
        <begin position="960"/>
        <end position="987"/>
    </location>
</feature>
<dbReference type="FunFam" id="3.30.160.60:FF:000630">
    <property type="entry name" value="Zinc finger protein 180"/>
    <property type="match status" value="1"/>
</dbReference>
<feature type="region of interest" description="Disordered" evidence="7">
    <location>
        <begin position="885"/>
        <end position="910"/>
    </location>
</feature>
<dbReference type="SMART" id="SM00355">
    <property type="entry name" value="ZnF_C2H2"/>
    <property type="match status" value="5"/>
</dbReference>
<feature type="compositionally biased region" description="Pro residues" evidence="7">
    <location>
        <begin position="259"/>
        <end position="269"/>
    </location>
</feature>
<keyword evidence="6" id="KW-0862">Zinc</keyword>
<keyword evidence="4" id="KW-1015">Disulfide bond</keyword>
<proteinExistence type="predicted"/>
<keyword evidence="1" id="KW-0147">Chitin-binding</keyword>
<evidence type="ECO:0000256" key="3">
    <source>
        <dbReference type="ARBA" id="ARBA00022737"/>
    </source>
</evidence>
<feature type="chain" id="PRO_5013628383" evidence="8">
    <location>
        <begin position="20"/>
        <end position="1216"/>
    </location>
</feature>